<keyword evidence="2" id="KW-1185">Reference proteome</keyword>
<sequence length="242" mass="27595">MSPQAKITYLFHSGYAVETAHFLFIFDYYQPAADLPATLENGFITGEWLRDRSNVYVFASHRHSDHFDPAILEWSAANPEINYIFSRDIRKKPASPKFHSLSAAQEFSAPGITVRAFGSTDVGVSFWLQADGLNLFHAGDLNWWHWKEETPQEQATAEKAFKAEIAKLEGRDIDIAFFPVDRRLEEYYADGAIYFATKLQPRLLLPMHFGHDYPATQDFAVKAKTLDIPTVAITRRGQVIMF</sequence>
<dbReference type="Gene3D" id="3.60.15.10">
    <property type="entry name" value="Ribonuclease Z/Hydroxyacylglutathione hydrolase-like"/>
    <property type="match status" value="1"/>
</dbReference>
<gene>
    <name evidence="1" type="ORF">EDC14_101616</name>
</gene>
<reference evidence="1 2" key="1">
    <citation type="submission" date="2019-03" db="EMBL/GenBank/DDBJ databases">
        <title>Genomic Encyclopedia of Type Strains, Phase IV (KMG-IV): sequencing the most valuable type-strain genomes for metagenomic binning, comparative biology and taxonomic classification.</title>
        <authorList>
            <person name="Goeker M."/>
        </authorList>
    </citation>
    <scope>NUCLEOTIDE SEQUENCE [LARGE SCALE GENOMIC DNA]</scope>
    <source>
        <strain evidence="1 2">LX-B</strain>
    </source>
</reference>
<dbReference type="Proteomes" id="UP000295008">
    <property type="component" value="Unassembled WGS sequence"/>
</dbReference>
<dbReference type="AlphaFoldDB" id="A0A4R1RIS3"/>
<evidence type="ECO:0000313" key="2">
    <source>
        <dbReference type="Proteomes" id="UP000295008"/>
    </source>
</evidence>
<dbReference type="Pfam" id="PF13483">
    <property type="entry name" value="Lactamase_B_3"/>
    <property type="match status" value="1"/>
</dbReference>
<name>A0A4R1RIS3_HYDET</name>
<dbReference type="OrthoDB" id="36975at2"/>
<dbReference type="PANTHER" id="PTHR42967:SF1">
    <property type="entry name" value="MBL FOLD METALLO-HYDROLASE"/>
    <property type="match status" value="1"/>
</dbReference>
<proteinExistence type="predicted"/>
<dbReference type="RefSeq" id="WP_132014849.1">
    <property type="nucleotide sequence ID" value="NZ_SLUN01000016.1"/>
</dbReference>
<dbReference type="PANTHER" id="PTHR42967">
    <property type="entry name" value="METAL DEPENDENT HYDROLASE"/>
    <property type="match status" value="1"/>
</dbReference>
<protein>
    <submittedName>
        <fullName evidence="1">L-ascorbate metabolism protein UlaG (Beta-lactamase superfamily)</fullName>
    </submittedName>
</protein>
<evidence type="ECO:0000313" key="1">
    <source>
        <dbReference type="EMBL" id="TCL65886.1"/>
    </source>
</evidence>
<accession>A0A4R1RIS3</accession>
<comment type="caution">
    <text evidence="1">The sequence shown here is derived from an EMBL/GenBank/DDBJ whole genome shotgun (WGS) entry which is preliminary data.</text>
</comment>
<dbReference type="InterPro" id="IPR036866">
    <property type="entry name" value="RibonucZ/Hydroxyglut_hydro"/>
</dbReference>
<organism evidence="1 2">
    <name type="scientific">Hydrogenispora ethanolica</name>
    <dbReference type="NCBI Taxonomy" id="1082276"/>
    <lineage>
        <taxon>Bacteria</taxon>
        <taxon>Bacillati</taxon>
        <taxon>Bacillota</taxon>
        <taxon>Hydrogenispora</taxon>
    </lineage>
</organism>
<dbReference type="EMBL" id="SLUN01000016">
    <property type="protein sequence ID" value="TCL65886.1"/>
    <property type="molecule type" value="Genomic_DNA"/>
</dbReference>
<dbReference type="SUPFAM" id="SSF56281">
    <property type="entry name" value="Metallo-hydrolase/oxidoreductase"/>
    <property type="match status" value="1"/>
</dbReference>